<dbReference type="Proteomes" id="UP000219020">
    <property type="component" value="Unassembled WGS sequence"/>
</dbReference>
<name>A0A2A5T6G7_9GAMM</name>
<reference evidence="2" key="1">
    <citation type="submission" date="2017-04" db="EMBL/GenBank/DDBJ databases">
        <title>Genome evolution of the luminous symbionts of deep sea anglerfish.</title>
        <authorList>
            <person name="Hendry T.A."/>
        </authorList>
    </citation>
    <scope>NUCLEOTIDE SEQUENCE [LARGE SCALE GENOMIC DNA]</scope>
</reference>
<gene>
    <name evidence="1" type="ORF">BTN49_0744</name>
</gene>
<sequence>MIVMIKLDLFVINIRVLFNAYTGFRFDLIIDAYLNFVGLIFMEKILVERPDIISIMPYILINSAFIEHYIVFESQFSTHHIG</sequence>
<comment type="caution">
    <text evidence="1">The sequence shown here is derived from an EMBL/GenBank/DDBJ whole genome shotgun (WGS) entry which is preliminary data.</text>
</comment>
<evidence type="ECO:0000313" key="2">
    <source>
        <dbReference type="Proteomes" id="UP000219020"/>
    </source>
</evidence>
<keyword evidence="2" id="KW-1185">Reference proteome</keyword>
<dbReference type="AlphaFoldDB" id="A0A2A5T6G7"/>
<proteinExistence type="predicted"/>
<accession>A0A2A5T6G7</accession>
<protein>
    <submittedName>
        <fullName evidence="1">Uncharacterized protein</fullName>
    </submittedName>
</protein>
<organism evidence="1 2">
    <name type="scientific">Candidatus Enterovibrio escicola</name>
    <dbReference type="NCBI Taxonomy" id="1927127"/>
    <lineage>
        <taxon>Bacteria</taxon>
        <taxon>Pseudomonadati</taxon>
        <taxon>Pseudomonadota</taxon>
        <taxon>Gammaproteobacteria</taxon>
        <taxon>Vibrionales</taxon>
        <taxon>Vibrionaceae</taxon>
        <taxon>Enterovibrio</taxon>
    </lineage>
</organism>
<evidence type="ECO:0000313" key="1">
    <source>
        <dbReference type="EMBL" id="PCS23775.1"/>
    </source>
</evidence>
<dbReference type="EMBL" id="NBYY01000009">
    <property type="protein sequence ID" value="PCS23775.1"/>
    <property type="molecule type" value="Genomic_DNA"/>
</dbReference>